<sequence>MLERNMEKLIVGAALAFAASTLWPIVRNTLKPLGETGKHGAASLTGRIQYVLQVARDEVEDIVAEAQFERMRKQIDRDIAAELPSFEETGELTDAESIH</sequence>
<name>A0A559JWJ1_9BACL</name>
<dbReference type="AlphaFoldDB" id="A0A559JWJ1"/>
<keyword evidence="2" id="KW-1185">Reference proteome</keyword>
<organism evidence="1 2">
    <name type="scientific">Cohnella terricola</name>
    <dbReference type="NCBI Taxonomy" id="1289167"/>
    <lineage>
        <taxon>Bacteria</taxon>
        <taxon>Bacillati</taxon>
        <taxon>Bacillota</taxon>
        <taxon>Bacilli</taxon>
        <taxon>Bacillales</taxon>
        <taxon>Paenibacillaceae</taxon>
        <taxon>Cohnella</taxon>
    </lineage>
</organism>
<accession>A0A559JWJ1</accession>
<dbReference type="RefSeq" id="WP_144697424.1">
    <property type="nucleotide sequence ID" value="NZ_VNJJ01000001.1"/>
</dbReference>
<proteinExistence type="predicted"/>
<comment type="caution">
    <text evidence="1">The sequence shown here is derived from an EMBL/GenBank/DDBJ whole genome shotgun (WGS) entry which is preliminary data.</text>
</comment>
<gene>
    <name evidence="1" type="ORF">FPZ45_00940</name>
</gene>
<dbReference type="Proteomes" id="UP000316330">
    <property type="component" value="Unassembled WGS sequence"/>
</dbReference>
<protein>
    <submittedName>
        <fullName evidence="1">DUF5132 domain-containing protein</fullName>
    </submittedName>
</protein>
<evidence type="ECO:0000313" key="2">
    <source>
        <dbReference type="Proteomes" id="UP000316330"/>
    </source>
</evidence>
<dbReference type="OrthoDB" id="2619200at2"/>
<evidence type="ECO:0000313" key="1">
    <source>
        <dbReference type="EMBL" id="TVY04197.1"/>
    </source>
</evidence>
<dbReference type="EMBL" id="VNJJ01000001">
    <property type="protein sequence ID" value="TVY04197.1"/>
    <property type="molecule type" value="Genomic_DNA"/>
</dbReference>
<reference evidence="1 2" key="1">
    <citation type="submission" date="2019-07" db="EMBL/GenBank/DDBJ databases">
        <authorList>
            <person name="Kim J."/>
        </authorList>
    </citation>
    <scope>NUCLEOTIDE SEQUENCE [LARGE SCALE GENOMIC DNA]</scope>
    <source>
        <strain evidence="1 2">G13</strain>
    </source>
</reference>